<dbReference type="AlphaFoldDB" id="A0ABD3FP95"/>
<proteinExistence type="predicted"/>
<accession>A0ABD3FP95</accession>
<dbReference type="Proteomes" id="UP001632037">
    <property type="component" value="Unassembled WGS sequence"/>
</dbReference>
<comment type="caution">
    <text evidence="1">The sequence shown here is derived from an EMBL/GenBank/DDBJ whole genome shotgun (WGS) entry which is preliminary data.</text>
</comment>
<organism evidence="1 2">
    <name type="scientific">Phytophthora oleae</name>
    <dbReference type="NCBI Taxonomy" id="2107226"/>
    <lineage>
        <taxon>Eukaryota</taxon>
        <taxon>Sar</taxon>
        <taxon>Stramenopiles</taxon>
        <taxon>Oomycota</taxon>
        <taxon>Peronosporomycetes</taxon>
        <taxon>Peronosporales</taxon>
        <taxon>Peronosporaceae</taxon>
        <taxon>Phytophthora</taxon>
    </lineage>
</organism>
<evidence type="ECO:0000313" key="2">
    <source>
        <dbReference type="Proteomes" id="UP001632037"/>
    </source>
</evidence>
<keyword evidence="2" id="KW-1185">Reference proteome</keyword>
<reference evidence="1 2" key="1">
    <citation type="submission" date="2024-09" db="EMBL/GenBank/DDBJ databases">
        <title>Genome sequencing and assembly of Phytophthora oleae, isolate VK10A, causative agent of rot of olive drupes.</title>
        <authorList>
            <person name="Conti Taguali S."/>
            <person name="Riolo M."/>
            <person name="La Spada F."/>
            <person name="Cacciola S.O."/>
            <person name="Dionisio G."/>
        </authorList>
    </citation>
    <scope>NUCLEOTIDE SEQUENCE [LARGE SCALE GENOMIC DNA]</scope>
    <source>
        <strain evidence="1 2">VK10A</strain>
    </source>
</reference>
<dbReference type="EMBL" id="JBIMZQ010000016">
    <property type="protein sequence ID" value="KAL3666829.1"/>
    <property type="molecule type" value="Genomic_DNA"/>
</dbReference>
<sequence>MQHSHQYSVNLAATVWMEKALVLIVQRVTSVLQQRKLLFDVPTGSIRRLMQWIAWNAPLVNIARSHLPTRFHVLQAITLGLVVQRASRAQREWSALHRQVCQ</sequence>
<name>A0ABD3FP95_9STRA</name>
<evidence type="ECO:0000313" key="1">
    <source>
        <dbReference type="EMBL" id="KAL3666829.1"/>
    </source>
</evidence>
<gene>
    <name evidence="1" type="ORF">V7S43_008447</name>
</gene>
<protein>
    <submittedName>
        <fullName evidence="1">Uncharacterized protein</fullName>
    </submittedName>
</protein>